<dbReference type="InterPro" id="IPR018330">
    <property type="entry name" value="RecT_fam"/>
</dbReference>
<dbReference type="GO" id="GO:0003677">
    <property type="term" value="F:DNA binding"/>
    <property type="evidence" value="ECO:0007669"/>
    <property type="project" value="InterPro"/>
</dbReference>
<dbReference type="EMBL" id="BK014934">
    <property type="protein sequence ID" value="DAD83334.1"/>
    <property type="molecule type" value="Genomic_DNA"/>
</dbReference>
<dbReference type="NCBIfam" id="TIGR00616">
    <property type="entry name" value="rect"/>
    <property type="match status" value="1"/>
</dbReference>
<dbReference type="GO" id="GO:0006259">
    <property type="term" value="P:DNA metabolic process"/>
    <property type="evidence" value="ECO:0007669"/>
    <property type="project" value="InterPro"/>
</dbReference>
<name>A0A8S5MM43_9CAUD</name>
<dbReference type="Pfam" id="PF03837">
    <property type="entry name" value="RecT"/>
    <property type="match status" value="1"/>
</dbReference>
<accession>A0A8S5MM43</accession>
<dbReference type="InterPro" id="IPR004590">
    <property type="entry name" value="ssDNA_annealing_RecT"/>
</dbReference>
<evidence type="ECO:0000313" key="1">
    <source>
        <dbReference type="EMBL" id="DAD83334.1"/>
    </source>
</evidence>
<sequence length="290" mass="32004">MGEVTKAQTQTPSLKTMVSSESVKKRFNEILGKKSAAFVSSLISVSNNNELLSKADPTTVITAGVMAATLDLPINQNLGFAYIVPFYNSKKKINEAQFQMGYKGYIQLAMRTGQYKTINASEIYEGEIKHHNKLTGEFELGERTSDNVVGYIAYFKLINGFEKYLYMSKEDAEAHAIKYSQTYKRGFGLWKTDFDAMAIKTVLKRLLSKYGILSVEMQNMANAISVDGAVIRDNNGELTPDFEGETIDVQSDVAETIANNANSEAIDIEPGPASEFVNPETGEVVSMFGD</sequence>
<protein>
    <submittedName>
        <fullName evidence="1">RecT protein</fullName>
    </submittedName>
</protein>
<proteinExistence type="predicted"/>
<organism evidence="1">
    <name type="scientific">Siphoviridae sp. ctckx14</name>
    <dbReference type="NCBI Taxonomy" id="2826396"/>
    <lineage>
        <taxon>Viruses</taxon>
        <taxon>Duplodnaviria</taxon>
        <taxon>Heunggongvirae</taxon>
        <taxon>Uroviricota</taxon>
        <taxon>Caudoviricetes</taxon>
    </lineage>
</organism>
<reference evidence="1" key="1">
    <citation type="journal article" date="2021" name="Proc. Natl. Acad. Sci. U.S.A.">
        <title>A Catalog of Tens of Thousands of Viruses from Human Metagenomes Reveals Hidden Associations with Chronic Diseases.</title>
        <authorList>
            <person name="Tisza M.J."/>
            <person name="Buck C.B."/>
        </authorList>
    </citation>
    <scope>NUCLEOTIDE SEQUENCE</scope>
    <source>
        <strain evidence="1">Ctckx14</strain>
    </source>
</reference>